<dbReference type="Proteomes" id="UP000016566">
    <property type="component" value="Unassembled WGS sequence"/>
</dbReference>
<dbReference type="Pfam" id="PF01593">
    <property type="entry name" value="Amino_oxidase"/>
    <property type="match status" value="1"/>
</dbReference>
<dbReference type="Gene3D" id="3.50.50.60">
    <property type="entry name" value="FAD/NAD(P)-binding domain"/>
    <property type="match status" value="1"/>
</dbReference>
<name>U2YLK5_9RHOB</name>
<dbReference type="InterPro" id="IPR002937">
    <property type="entry name" value="Amino_oxidase"/>
</dbReference>
<proteinExistence type="predicted"/>
<comment type="caution">
    <text evidence="2">The sequence shown here is derived from an EMBL/GenBank/DDBJ whole genome shotgun (WGS) entry which is preliminary data.</text>
</comment>
<dbReference type="PANTHER" id="PTHR21197:SF0">
    <property type="entry name" value="UDP-GALACTOPYRANOSE MUTASE"/>
    <property type="match status" value="1"/>
</dbReference>
<dbReference type="InterPro" id="IPR036188">
    <property type="entry name" value="FAD/NAD-bd_sf"/>
</dbReference>
<dbReference type="GO" id="GO:0008767">
    <property type="term" value="F:UDP-galactopyranose mutase activity"/>
    <property type="evidence" value="ECO:0007669"/>
    <property type="project" value="TreeGrafter"/>
</dbReference>
<evidence type="ECO:0000313" key="2">
    <source>
        <dbReference type="EMBL" id="GAD55976.1"/>
    </source>
</evidence>
<dbReference type="SUPFAM" id="SSF51905">
    <property type="entry name" value="FAD/NAD(P)-binding domain"/>
    <property type="match status" value="1"/>
</dbReference>
<dbReference type="STRING" id="1337093.MBELCI_2028"/>
<dbReference type="EMBL" id="BATB01000025">
    <property type="protein sequence ID" value="GAD55976.1"/>
    <property type="molecule type" value="Genomic_DNA"/>
</dbReference>
<evidence type="ECO:0000259" key="1">
    <source>
        <dbReference type="Pfam" id="PF01593"/>
    </source>
</evidence>
<dbReference type="PANTHER" id="PTHR21197">
    <property type="entry name" value="UDP-GALACTOPYRANOSE MUTASE"/>
    <property type="match status" value="1"/>
</dbReference>
<gene>
    <name evidence="2" type="ORF">MBELCI_2028</name>
</gene>
<dbReference type="GO" id="GO:0016491">
    <property type="term" value="F:oxidoreductase activity"/>
    <property type="evidence" value="ECO:0007669"/>
    <property type="project" value="InterPro"/>
</dbReference>
<dbReference type="AlphaFoldDB" id="U2YLK5"/>
<dbReference type="eggNOG" id="COG1232">
    <property type="taxonomic scope" value="Bacteria"/>
</dbReference>
<feature type="domain" description="Amine oxidase" evidence="1">
    <location>
        <begin position="28"/>
        <end position="292"/>
    </location>
</feature>
<sequence length="464" mass="51357">MEMIVPKAPTNEMPIPSAQHVLVLGAGIAGLAAADTLNRAGYRVTVLERGSAPGGAHRSHQIGPYTFDVGSIFYDDKGLIFSLAPENRELCPAVHRIERRIAPDGKLLSYPIEPRELLHWGYPKLSKALLDLLLRRQITRLDGTLETICLARLGRTIYTDTGLRSYITRFNHTDPRLLDEEFFLYRMGFIERQTRPSALLGHVRRALFGQAFRAANLRPSVLRVRPRDGFLALFTPLQQRLEAAGVVFAMNEELQRIEGTPAGYVVRTSAGTHRCDIVVNTIPLDTLHTALFGTPSGIGSLDLMTLFVSARRLAPTMGNVLFNFHTTGRWKRATIYSRLYSDPAVAREYLSVEHTILPGAAADPETAFAEFKAQLEGFGHAEDLRLEGHDRVSDCYPLYRPGTHALRPQILKRIEATGVVTVGRQGRFEYLPTSSGVIRRVLEELAAAGLSMPADMKQAAGPTP</sequence>
<dbReference type="GO" id="GO:0005829">
    <property type="term" value="C:cytosol"/>
    <property type="evidence" value="ECO:0007669"/>
    <property type="project" value="TreeGrafter"/>
</dbReference>
<organism evidence="2 3">
    <name type="scientific">Limimaricola cinnabarinus LL-001</name>
    <dbReference type="NCBI Taxonomy" id="1337093"/>
    <lineage>
        <taxon>Bacteria</taxon>
        <taxon>Pseudomonadati</taxon>
        <taxon>Pseudomonadota</taxon>
        <taxon>Alphaproteobacteria</taxon>
        <taxon>Rhodobacterales</taxon>
        <taxon>Paracoccaceae</taxon>
        <taxon>Limimaricola</taxon>
    </lineage>
</organism>
<dbReference type="RefSeq" id="WP_021694077.1">
    <property type="nucleotide sequence ID" value="NZ_BATB01000025.1"/>
</dbReference>
<reference evidence="2" key="1">
    <citation type="journal article" date="2013" name="Genome Announc.">
        <title>Draft Genome Sequence of Loktanella cinnabarina LL-001T, Isolated from Deep-Sea Floor Sediment.</title>
        <authorList>
            <person name="Nishi S."/>
            <person name="Tsubouchi T."/>
            <person name="Takaki Y."/>
            <person name="Koyanagi R."/>
            <person name="Satoh N."/>
            <person name="Maruyama T."/>
            <person name="Hatada Y."/>
        </authorList>
    </citation>
    <scope>NUCLEOTIDE SEQUENCE [LARGE SCALE GENOMIC DNA]</scope>
    <source>
        <strain evidence="2">LL-001</strain>
    </source>
</reference>
<dbReference type="GO" id="GO:0050660">
    <property type="term" value="F:flavin adenine dinucleotide binding"/>
    <property type="evidence" value="ECO:0007669"/>
    <property type="project" value="TreeGrafter"/>
</dbReference>
<accession>U2YLK5</accession>
<keyword evidence="3" id="KW-1185">Reference proteome</keyword>
<evidence type="ECO:0000313" key="3">
    <source>
        <dbReference type="Proteomes" id="UP000016566"/>
    </source>
</evidence>
<dbReference type="PRINTS" id="PR00419">
    <property type="entry name" value="ADXRDTASE"/>
</dbReference>
<protein>
    <recommendedName>
        <fullName evidence="1">Amine oxidase domain-containing protein</fullName>
    </recommendedName>
</protein>